<dbReference type="CDD" id="cd01075">
    <property type="entry name" value="NAD_bind_Leu_Phe_Val_DH"/>
    <property type="match status" value="1"/>
</dbReference>
<feature type="active site" description="Proton donor/acceptor" evidence="4">
    <location>
        <position position="79"/>
    </location>
</feature>
<dbReference type="PANTHER" id="PTHR42722:SF1">
    <property type="entry name" value="VALINE DEHYDROGENASE"/>
    <property type="match status" value="1"/>
</dbReference>
<accession>A0A4Q2KIQ4</accession>
<evidence type="ECO:0000256" key="4">
    <source>
        <dbReference type="PIRSR" id="PIRSR000188-1"/>
    </source>
</evidence>
<reference evidence="8 9" key="1">
    <citation type="submission" date="2019-01" db="EMBL/GenBank/DDBJ databases">
        <title>Altererythrobacter rhizovicinus sp. nov., isolated from the rhizosphere soil of Haloxylon ammodendron.</title>
        <authorList>
            <person name="Li H.-P."/>
            <person name="Gou J.-Y."/>
            <person name="Yao D."/>
            <person name="Han Q.-Q."/>
            <person name="Shao K.-Z."/>
            <person name="Zhao Q."/>
            <person name="Zhang J.-L."/>
        </authorList>
    </citation>
    <scope>NUCLEOTIDE SEQUENCE [LARGE SCALE GENOMIC DNA]</scope>
    <source>
        <strain evidence="8 9">AY-3R</strain>
    </source>
</reference>
<comment type="caution">
    <text evidence="8">The sequence shown here is derived from an EMBL/GenBank/DDBJ whole genome shotgun (WGS) entry which is preliminary data.</text>
</comment>
<dbReference type="InterPro" id="IPR016211">
    <property type="entry name" value="Glu/Phe/Leu/Val/Trp_DH_bac/arc"/>
</dbReference>
<dbReference type="InterPro" id="IPR036291">
    <property type="entry name" value="NAD(P)-bd_dom_sf"/>
</dbReference>
<dbReference type="InterPro" id="IPR046346">
    <property type="entry name" value="Aminoacid_DH-like_N_sf"/>
</dbReference>
<dbReference type="GO" id="GO:0016639">
    <property type="term" value="F:oxidoreductase activity, acting on the CH-NH2 group of donors, NAD or NADP as acceptor"/>
    <property type="evidence" value="ECO:0007669"/>
    <property type="project" value="InterPro"/>
</dbReference>
<feature type="binding site" evidence="5">
    <location>
        <begin position="179"/>
        <end position="184"/>
    </location>
    <ligand>
        <name>NAD(+)</name>
        <dbReference type="ChEBI" id="CHEBI:57540"/>
    </ligand>
</feature>
<evidence type="ECO:0000256" key="1">
    <source>
        <dbReference type="ARBA" id="ARBA00006382"/>
    </source>
</evidence>
<keyword evidence="9" id="KW-1185">Reference proteome</keyword>
<dbReference type="InterPro" id="IPR006096">
    <property type="entry name" value="Glu/Leu/Phe/Val/Trp_DH_C"/>
</dbReference>
<evidence type="ECO:0000256" key="2">
    <source>
        <dbReference type="ARBA" id="ARBA00023002"/>
    </source>
</evidence>
<keyword evidence="5" id="KW-0547">Nucleotide-binding</keyword>
<name>A0A4Q2KIQ4_9SPHN</name>
<dbReference type="PANTHER" id="PTHR42722">
    <property type="entry name" value="LEUCINE DEHYDROGENASE"/>
    <property type="match status" value="1"/>
</dbReference>
<dbReference type="SUPFAM" id="SSF53223">
    <property type="entry name" value="Aminoacid dehydrogenase-like, N-terminal domain"/>
    <property type="match status" value="1"/>
</dbReference>
<dbReference type="SMART" id="SM00839">
    <property type="entry name" value="ELFV_dehydrog"/>
    <property type="match status" value="1"/>
</dbReference>
<dbReference type="Gene3D" id="3.40.50.10860">
    <property type="entry name" value="Leucine Dehydrogenase, chain A, domain 1"/>
    <property type="match status" value="1"/>
</dbReference>
<keyword evidence="3 5" id="KW-0520">NAD</keyword>
<dbReference type="GO" id="GO:0006520">
    <property type="term" value="P:amino acid metabolic process"/>
    <property type="evidence" value="ECO:0007669"/>
    <property type="project" value="InterPro"/>
</dbReference>
<feature type="domain" description="Glutamate/phenylalanine/leucine/valine/L-tryptophan dehydrogenase C-terminal" evidence="7">
    <location>
        <begin position="144"/>
        <end position="350"/>
    </location>
</feature>
<evidence type="ECO:0000313" key="8">
    <source>
        <dbReference type="EMBL" id="RXZ64219.1"/>
    </source>
</evidence>
<evidence type="ECO:0000256" key="3">
    <source>
        <dbReference type="ARBA" id="ARBA00023027"/>
    </source>
</evidence>
<proteinExistence type="inferred from homology"/>
<keyword evidence="2 6" id="KW-0560">Oxidoreductase</keyword>
<dbReference type="Proteomes" id="UP000293623">
    <property type="component" value="Unassembled WGS sequence"/>
</dbReference>
<dbReference type="Pfam" id="PF02812">
    <property type="entry name" value="ELFV_dehydrog_N"/>
    <property type="match status" value="1"/>
</dbReference>
<sequence>MVARPARLTPPLQCVPLRDPESDLEGVIVIHSTALGPGAGGCRFWSYPDMDRAQADAMRLAEGMSYKNALAGLPLGGAKAVLRKPEGAFDRTRLFRAFGRAVEELGGRYVTAEDVGTSVADMQEVAKATRHVAGLPPAEGRAGGDPSPWTALGVFESMREAAAFALGSELSGLTVAVQGTGNVGADLCRHLAEAGARLVIADPDPRRREELRAALGARVVDVNEIAEVEADVFAPCALGGVLNRESVGKLRVRLVCGAANNQLASPDVGAMLLDRGIAYVPDYVANAGGIISVSAEYLGETETDVAQRVATIAPRVAEILERAAHENRSPAAVADEMAEEVIARAQRAAA</sequence>
<organism evidence="8 9">
    <name type="scientific">Pelagerythrobacter rhizovicinus</name>
    <dbReference type="NCBI Taxonomy" id="2268576"/>
    <lineage>
        <taxon>Bacteria</taxon>
        <taxon>Pseudomonadati</taxon>
        <taxon>Pseudomonadota</taxon>
        <taxon>Alphaproteobacteria</taxon>
        <taxon>Sphingomonadales</taxon>
        <taxon>Erythrobacteraceae</taxon>
        <taxon>Pelagerythrobacter</taxon>
    </lineage>
</organism>
<dbReference type="PRINTS" id="PR00082">
    <property type="entry name" value="GLFDHDRGNASE"/>
</dbReference>
<dbReference type="InterPro" id="IPR006097">
    <property type="entry name" value="Glu/Leu/Phe/Val/Trp_DH_dimer"/>
</dbReference>
<dbReference type="Gene3D" id="3.40.50.720">
    <property type="entry name" value="NAD(P)-binding Rossmann-like Domain"/>
    <property type="match status" value="1"/>
</dbReference>
<dbReference type="OrthoDB" id="9803297at2"/>
<dbReference type="SUPFAM" id="SSF51735">
    <property type="entry name" value="NAD(P)-binding Rossmann-fold domains"/>
    <property type="match status" value="1"/>
</dbReference>
<evidence type="ECO:0000259" key="7">
    <source>
        <dbReference type="SMART" id="SM00839"/>
    </source>
</evidence>
<evidence type="ECO:0000256" key="5">
    <source>
        <dbReference type="PIRSR" id="PIRSR000188-2"/>
    </source>
</evidence>
<dbReference type="RefSeq" id="WP_129524531.1">
    <property type="nucleotide sequence ID" value="NZ_SDPV01000002.1"/>
</dbReference>
<gene>
    <name evidence="8" type="ORF">ETX26_09910</name>
</gene>
<dbReference type="AlphaFoldDB" id="A0A4Q2KIQ4"/>
<dbReference type="EMBL" id="SDPV01000002">
    <property type="protein sequence ID" value="RXZ64219.1"/>
    <property type="molecule type" value="Genomic_DNA"/>
</dbReference>
<protein>
    <submittedName>
        <fullName evidence="8">Glu/Leu/Phe/Val dehydrogenase</fullName>
    </submittedName>
</protein>
<dbReference type="Pfam" id="PF00208">
    <property type="entry name" value="ELFV_dehydrog"/>
    <property type="match status" value="2"/>
</dbReference>
<dbReference type="InterPro" id="IPR006095">
    <property type="entry name" value="Glu/Leu/Phe/Val/Trp_DH"/>
</dbReference>
<evidence type="ECO:0000256" key="6">
    <source>
        <dbReference type="RuleBase" id="RU004417"/>
    </source>
</evidence>
<comment type="similarity">
    <text evidence="1 6">Belongs to the Glu/Leu/Phe/Val dehydrogenases family.</text>
</comment>
<evidence type="ECO:0000313" key="9">
    <source>
        <dbReference type="Proteomes" id="UP000293623"/>
    </source>
</evidence>
<dbReference type="GO" id="GO:0000166">
    <property type="term" value="F:nucleotide binding"/>
    <property type="evidence" value="ECO:0007669"/>
    <property type="project" value="UniProtKB-KW"/>
</dbReference>
<dbReference type="PIRSF" id="PIRSF000188">
    <property type="entry name" value="Phe_leu_dh"/>
    <property type="match status" value="1"/>
</dbReference>